<dbReference type="FunFam" id="2.40.110.10:FF:000031">
    <property type="entry name" value="Acyl-CoA dehydrogenase, putative"/>
    <property type="match status" value="1"/>
</dbReference>
<dbReference type="Gene3D" id="1.20.140.10">
    <property type="entry name" value="Butyryl-CoA Dehydrogenase, subunit A, domain 3"/>
    <property type="match status" value="1"/>
</dbReference>
<dbReference type="SUPFAM" id="SSF47203">
    <property type="entry name" value="Acyl-CoA dehydrogenase C-terminal domain-like"/>
    <property type="match status" value="1"/>
</dbReference>
<dbReference type="Gene3D" id="2.40.110.10">
    <property type="entry name" value="Butyryl-CoA Dehydrogenase, subunit A, domain 2"/>
    <property type="match status" value="1"/>
</dbReference>
<dbReference type="InterPro" id="IPR037069">
    <property type="entry name" value="AcylCoA_DH/ox_N_sf"/>
</dbReference>
<dbReference type="InterPro" id="IPR009100">
    <property type="entry name" value="AcylCoA_DH/oxidase_NM_dom_sf"/>
</dbReference>
<accession>A0A382I889</accession>
<dbReference type="GO" id="GO:0016627">
    <property type="term" value="F:oxidoreductase activity, acting on the CH-CH group of donors"/>
    <property type="evidence" value="ECO:0007669"/>
    <property type="project" value="InterPro"/>
</dbReference>
<sequence>MQVYKAPLRDYRFLIKDFLNLSSADSILKHSDLNTEDLEMILEEAAKLCENTLLPLNQSGDEEGCTLKDGHVVTPKGFKEAYKSFVENGWQGITVNKKYGGQDLPYFINVFLDEMISSSNMSFGLYPGLTSNAIEAIEKNASEEIKNLYLPKLTTGEWSGTMNLTEPHCGTDLGLSKTTAYPQEDGSFNITGTKIFITCGEHDMSDNIIHLVLAKTPNAPEGIKGISLFIVPKFIPNSDGSIGEKNSLECGSIEKKMGINASPTCVMHYNEAKGWLVGDLHKGMKAMFVMMNGARLMVGVQGLGIAEIAYQSALYYANERLQGRSLNGSKFPDKPADPIIVHPEIRKNLLKIKSLTEGLRGLMVWTGLQVDKAKLEKDKFKKQKAEDWVALITPILKSFSTDLGLEAANIAL</sequence>
<evidence type="ECO:0000256" key="1">
    <source>
        <dbReference type="ARBA" id="ARBA00022630"/>
    </source>
</evidence>
<dbReference type="InterPro" id="IPR013786">
    <property type="entry name" value="AcylCoA_DH/ox_N"/>
</dbReference>
<evidence type="ECO:0008006" key="5">
    <source>
        <dbReference type="Google" id="ProtNLM"/>
    </source>
</evidence>
<feature type="non-terminal residue" evidence="4">
    <location>
        <position position="412"/>
    </location>
</feature>
<dbReference type="InterPro" id="IPR036250">
    <property type="entry name" value="AcylCo_DH-like_C"/>
</dbReference>
<keyword evidence="1" id="KW-0285">Flavoprotein</keyword>
<feature type="domain" description="Acyl-CoA dehydrogenase/oxidase N-terminal" evidence="3">
    <location>
        <begin position="35"/>
        <end position="157"/>
    </location>
</feature>
<dbReference type="InterPro" id="IPR052166">
    <property type="entry name" value="Diverse_Acyl-CoA_DH"/>
</dbReference>
<reference evidence="4" key="1">
    <citation type="submission" date="2018-05" db="EMBL/GenBank/DDBJ databases">
        <authorList>
            <person name="Lanie J.A."/>
            <person name="Ng W.-L."/>
            <person name="Kazmierczak K.M."/>
            <person name="Andrzejewski T.M."/>
            <person name="Davidsen T.M."/>
            <person name="Wayne K.J."/>
            <person name="Tettelin H."/>
            <person name="Glass J.I."/>
            <person name="Rusch D."/>
            <person name="Podicherti R."/>
            <person name="Tsui H.-C.T."/>
            <person name="Winkler M.E."/>
        </authorList>
    </citation>
    <scope>NUCLEOTIDE SEQUENCE</scope>
</reference>
<organism evidence="4">
    <name type="scientific">marine metagenome</name>
    <dbReference type="NCBI Taxonomy" id="408172"/>
    <lineage>
        <taxon>unclassified sequences</taxon>
        <taxon>metagenomes</taxon>
        <taxon>ecological metagenomes</taxon>
    </lineage>
</organism>
<dbReference type="SUPFAM" id="SSF56645">
    <property type="entry name" value="Acyl-CoA dehydrogenase NM domain-like"/>
    <property type="match status" value="1"/>
</dbReference>
<evidence type="ECO:0000259" key="2">
    <source>
        <dbReference type="Pfam" id="PF02770"/>
    </source>
</evidence>
<dbReference type="GO" id="GO:0050660">
    <property type="term" value="F:flavin adenine dinucleotide binding"/>
    <property type="evidence" value="ECO:0007669"/>
    <property type="project" value="InterPro"/>
</dbReference>
<dbReference type="AlphaFoldDB" id="A0A382I889"/>
<name>A0A382I889_9ZZZZ</name>
<dbReference type="PANTHER" id="PTHR42803:SF1">
    <property type="entry name" value="BROAD-SPECIFICITY LINEAR ACYL-COA DEHYDROGENASE FADE5"/>
    <property type="match status" value="1"/>
</dbReference>
<dbReference type="PANTHER" id="PTHR42803">
    <property type="entry name" value="ACYL-COA DEHYDROGENASE"/>
    <property type="match status" value="1"/>
</dbReference>
<dbReference type="Pfam" id="PF02771">
    <property type="entry name" value="Acyl-CoA_dh_N"/>
    <property type="match status" value="1"/>
</dbReference>
<proteinExistence type="predicted"/>
<evidence type="ECO:0000259" key="3">
    <source>
        <dbReference type="Pfam" id="PF02771"/>
    </source>
</evidence>
<dbReference type="Pfam" id="PF02770">
    <property type="entry name" value="Acyl-CoA_dh_M"/>
    <property type="match status" value="1"/>
</dbReference>
<feature type="domain" description="Acyl-CoA oxidase/dehydrogenase middle" evidence="2">
    <location>
        <begin position="162"/>
        <end position="270"/>
    </location>
</feature>
<gene>
    <name evidence="4" type="ORF">METZ01_LOCUS248366</name>
</gene>
<dbReference type="Gene3D" id="1.10.540.10">
    <property type="entry name" value="Acyl-CoA dehydrogenase/oxidase, N-terminal domain"/>
    <property type="match status" value="1"/>
</dbReference>
<protein>
    <recommendedName>
        <fullName evidence="5">Acyl-CoA dehydrogenase</fullName>
    </recommendedName>
</protein>
<evidence type="ECO:0000313" key="4">
    <source>
        <dbReference type="EMBL" id="SVB95512.1"/>
    </source>
</evidence>
<dbReference type="EMBL" id="UINC01065636">
    <property type="protein sequence ID" value="SVB95512.1"/>
    <property type="molecule type" value="Genomic_DNA"/>
</dbReference>
<dbReference type="InterPro" id="IPR006091">
    <property type="entry name" value="Acyl-CoA_Oxase/DH_mid-dom"/>
</dbReference>
<dbReference type="InterPro" id="IPR046373">
    <property type="entry name" value="Acyl-CoA_Oxase/DH_mid-dom_sf"/>
</dbReference>